<dbReference type="InterPro" id="IPR037278">
    <property type="entry name" value="ARFGAP/RecO"/>
</dbReference>
<dbReference type="InterPro" id="IPR001164">
    <property type="entry name" value="ArfGAP_dom"/>
</dbReference>
<dbReference type="Pfam" id="PF01412">
    <property type="entry name" value="ArfGap"/>
    <property type="match status" value="1"/>
</dbReference>
<evidence type="ECO:0000256" key="5">
    <source>
        <dbReference type="PROSITE-ProRule" id="PRU00288"/>
    </source>
</evidence>
<dbReference type="AlphaFoldDB" id="A0AAV2IGA2"/>
<dbReference type="FunFam" id="1.10.220.150:FF:000004">
    <property type="entry name" value="Putative ADP-ribosylation factor GTPase-activating protein 2"/>
    <property type="match status" value="1"/>
</dbReference>
<gene>
    <name evidence="8" type="ORF">GSLYS_00018282001</name>
</gene>
<feature type="domain" description="Arf-GAP" evidence="7">
    <location>
        <begin position="22"/>
        <end position="138"/>
    </location>
</feature>
<dbReference type="Proteomes" id="UP001497497">
    <property type="component" value="Unassembled WGS sequence"/>
</dbReference>
<keyword evidence="9" id="KW-1185">Reference proteome</keyword>
<feature type="region of interest" description="Disordered" evidence="6">
    <location>
        <begin position="197"/>
        <end position="216"/>
    </location>
</feature>
<evidence type="ECO:0000256" key="4">
    <source>
        <dbReference type="ARBA" id="ARBA00022833"/>
    </source>
</evidence>
<dbReference type="SMART" id="SM00105">
    <property type="entry name" value="ArfGap"/>
    <property type="match status" value="1"/>
</dbReference>
<protein>
    <recommendedName>
        <fullName evidence="7">Arf-GAP domain-containing protein</fullName>
    </recommendedName>
</protein>
<evidence type="ECO:0000256" key="2">
    <source>
        <dbReference type="ARBA" id="ARBA00022723"/>
    </source>
</evidence>
<feature type="compositionally biased region" description="Polar residues" evidence="6">
    <location>
        <begin position="364"/>
        <end position="375"/>
    </location>
</feature>
<feature type="region of interest" description="Disordered" evidence="6">
    <location>
        <begin position="407"/>
        <end position="500"/>
    </location>
</feature>
<dbReference type="CDD" id="cd08831">
    <property type="entry name" value="ArfGap_ArfGap2_3_like"/>
    <property type="match status" value="1"/>
</dbReference>
<keyword evidence="4" id="KW-0862">Zinc</keyword>
<organism evidence="8 9">
    <name type="scientific">Lymnaea stagnalis</name>
    <name type="common">Great pond snail</name>
    <name type="synonym">Helix stagnalis</name>
    <dbReference type="NCBI Taxonomy" id="6523"/>
    <lineage>
        <taxon>Eukaryota</taxon>
        <taxon>Metazoa</taxon>
        <taxon>Spiralia</taxon>
        <taxon>Lophotrochozoa</taxon>
        <taxon>Mollusca</taxon>
        <taxon>Gastropoda</taxon>
        <taxon>Heterobranchia</taxon>
        <taxon>Euthyneura</taxon>
        <taxon>Panpulmonata</taxon>
        <taxon>Hygrophila</taxon>
        <taxon>Lymnaeoidea</taxon>
        <taxon>Lymnaeidae</taxon>
        <taxon>Lymnaea</taxon>
    </lineage>
</organism>
<evidence type="ECO:0000313" key="8">
    <source>
        <dbReference type="EMBL" id="CAL1544799.1"/>
    </source>
</evidence>
<feature type="compositionally biased region" description="Low complexity" evidence="6">
    <location>
        <begin position="535"/>
        <end position="546"/>
    </location>
</feature>
<dbReference type="EMBL" id="CAXITT010000647">
    <property type="protein sequence ID" value="CAL1544799.1"/>
    <property type="molecule type" value="Genomic_DNA"/>
</dbReference>
<feature type="region of interest" description="Disordered" evidence="6">
    <location>
        <begin position="364"/>
        <end position="391"/>
    </location>
</feature>
<dbReference type="GO" id="GO:0005096">
    <property type="term" value="F:GTPase activator activity"/>
    <property type="evidence" value="ECO:0007669"/>
    <property type="project" value="UniProtKB-KW"/>
</dbReference>
<evidence type="ECO:0000259" key="7">
    <source>
        <dbReference type="PROSITE" id="PS50115"/>
    </source>
</evidence>
<name>A0AAV2IGA2_LYMST</name>
<evidence type="ECO:0000256" key="6">
    <source>
        <dbReference type="SAM" id="MobiDB-lite"/>
    </source>
</evidence>
<accession>A0AAV2IGA2</accession>
<dbReference type="InterPro" id="IPR038508">
    <property type="entry name" value="ArfGAP_dom_sf"/>
</dbReference>
<evidence type="ECO:0000256" key="3">
    <source>
        <dbReference type="ARBA" id="ARBA00022771"/>
    </source>
</evidence>
<keyword evidence="2" id="KW-0479">Metal-binding</keyword>
<keyword evidence="1" id="KW-0343">GTPase activation</keyword>
<dbReference type="GO" id="GO:0000139">
    <property type="term" value="C:Golgi membrane"/>
    <property type="evidence" value="ECO:0007669"/>
    <property type="project" value="GOC"/>
</dbReference>
<dbReference type="PROSITE" id="PS50115">
    <property type="entry name" value="ARFGAP"/>
    <property type="match status" value="1"/>
</dbReference>
<dbReference type="PANTHER" id="PTHR45686:SF4">
    <property type="entry name" value="ADP-RIBOSYLATION FACTOR GTPASE ACTIVATING PROTEIN 3, ISOFORM H"/>
    <property type="match status" value="1"/>
</dbReference>
<feature type="compositionally biased region" description="Polar residues" evidence="6">
    <location>
        <begin position="447"/>
        <end position="461"/>
    </location>
</feature>
<sequence length="602" mass="66981">MSCDQIENVIIMADHPVENEIKQIFKRLLSIPTNKQCFDCSHSNPTWASVTYGVFLCIDCSAVHRSLGVHVTFIRSTQLDTNWTWLQLRAMQVGGNANARAFFQQHGCTTTDAQKKYHSRAATLYRDKLVSLAQHAMRQHGTKLFFDDLDKTKGLKLHIESHHEAVTPEKKEVDFFSEHTQDLVEDSLSFPMEDNARLAASSSSTQSKPIIKNGKAEEDLSVGPNVEAALSTSPTQALNQAEPRKGIIGTKKTPAAKKGKGLGAQRVQKDFGAIESRAQQVDKEREEMAKNVVVEESKTKEDQDKQMASMRLAYQDMSLQRKKEEEKLMKNDPKKAEQFERLGMGFVGNKGISHSALSDMKTISQEAPSGGSNSSSRRDFDSYGEKPRNNRRDFFDDEFEIVSSNWSSKRNEDVSSGSSKNDDLGGWGNKNKNGGWDIDKFDDKTNSSETMAQKNNDSYSYNEDKENEADGDVVKDDVWSSRSRKTQESSSSIDSSDTAQKKFGSAKAISSDQFFGNKDNDFETRQNLNRLEGQSSISSDDFFGGSTTSSRRQNYGSSTPDLQDIKDGVKQGVTKVAGKISSLANGVMSSLQVNQVNQFNLI</sequence>
<dbReference type="PRINTS" id="PR00405">
    <property type="entry name" value="REVINTRACTNG"/>
</dbReference>
<proteinExistence type="predicted"/>
<feature type="compositionally biased region" description="Polar residues" evidence="6">
    <location>
        <begin position="407"/>
        <end position="419"/>
    </location>
</feature>
<dbReference type="PANTHER" id="PTHR45686">
    <property type="entry name" value="ADP-RIBOSYLATION FACTOR GTPASE ACTIVATING PROTEIN 3, ISOFORM H-RELATED"/>
    <property type="match status" value="1"/>
</dbReference>
<dbReference type="GO" id="GO:0048205">
    <property type="term" value="P:COPI coating of Golgi vesicle"/>
    <property type="evidence" value="ECO:0007669"/>
    <property type="project" value="TreeGrafter"/>
</dbReference>
<feature type="region of interest" description="Disordered" evidence="6">
    <location>
        <begin position="530"/>
        <end position="564"/>
    </location>
</feature>
<reference evidence="8 9" key="1">
    <citation type="submission" date="2024-04" db="EMBL/GenBank/DDBJ databases">
        <authorList>
            <consortium name="Genoscope - CEA"/>
            <person name="William W."/>
        </authorList>
    </citation>
    <scope>NUCLEOTIDE SEQUENCE [LARGE SCALE GENOMIC DNA]</scope>
</reference>
<dbReference type="GO" id="GO:0008270">
    <property type="term" value="F:zinc ion binding"/>
    <property type="evidence" value="ECO:0007669"/>
    <property type="project" value="UniProtKB-KW"/>
</dbReference>
<comment type="caution">
    <text evidence="8">The sequence shown here is derived from an EMBL/GenBank/DDBJ whole genome shotgun (WGS) entry which is preliminary data.</text>
</comment>
<keyword evidence="3 5" id="KW-0863">Zinc-finger</keyword>
<feature type="compositionally biased region" description="Basic and acidic residues" evidence="6">
    <location>
        <begin position="376"/>
        <end position="391"/>
    </location>
</feature>
<dbReference type="Gene3D" id="1.10.220.150">
    <property type="entry name" value="Arf GTPase activating protein"/>
    <property type="match status" value="1"/>
</dbReference>
<feature type="compositionally biased region" description="Polar residues" evidence="6">
    <location>
        <begin position="547"/>
        <end position="561"/>
    </location>
</feature>
<feature type="compositionally biased region" description="Basic and acidic residues" evidence="6">
    <location>
        <begin position="437"/>
        <end position="446"/>
    </location>
</feature>
<evidence type="ECO:0000256" key="1">
    <source>
        <dbReference type="ARBA" id="ARBA00022468"/>
    </source>
</evidence>
<evidence type="ECO:0000313" key="9">
    <source>
        <dbReference type="Proteomes" id="UP001497497"/>
    </source>
</evidence>
<dbReference type="SUPFAM" id="SSF57863">
    <property type="entry name" value="ArfGap/RecO-like zinc finger"/>
    <property type="match status" value="1"/>
</dbReference>
<feature type="compositionally biased region" description="Low complexity" evidence="6">
    <location>
        <begin position="488"/>
        <end position="497"/>
    </location>
</feature>